<dbReference type="InterPro" id="IPR050097">
    <property type="entry name" value="Ferredoxin-NADP_redctase_2"/>
</dbReference>
<evidence type="ECO:0000313" key="6">
    <source>
        <dbReference type="Proteomes" id="UP000598996"/>
    </source>
</evidence>
<dbReference type="Gene3D" id="3.50.50.60">
    <property type="entry name" value="FAD/NAD(P)-binding domain"/>
    <property type="match status" value="2"/>
</dbReference>
<feature type="domain" description="FAD/NAD(P)-binding" evidence="4">
    <location>
        <begin position="3"/>
        <end position="137"/>
    </location>
</feature>
<dbReference type="PRINTS" id="PR00469">
    <property type="entry name" value="PNDRDTASEII"/>
</dbReference>
<comment type="catalytic activity">
    <reaction evidence="3">
        <text>[thioredoxin]-dithiol + NADP(+) = [thioredoxin]-disulfide + NADPH + H(+)</text>
        <dbReference type="Rhea" id="RHEA:20345"/>
        <dbReference type="Rhea" id="RHEA-COMP:10698"/>
        <dbReference type="Rhea" id="RHEA-COMP:10700"/>
        <dbReference type="ChEBI" id="CHEBI:15378"/>
        <dbReference type="ChEBI" id="CHEBI:29950"/>
        <dbReference type="ChEBI" id="CHEBI:50058"/>
        <dbReference type="ChEBI" id="CHEBI:57783"/>
        <dbReference type="ChEBI" id="CHEBI:58349"/>
        <dbReference type="EC" id="1.8.1.9"/>
    </reaction>
</comment>
<proteinExistence type="predicted"/>
<evidence type="ECO:0000259" key="4">
    <source>
        <dbReference type="Pfam" id="PF07992"/>
    </source>
</evidence>
<accession>A0ABS1VNM2</accession>
<sequence length="283" mass="29597">MTYDVMVIGGGPAGLSGAVALGRALRSVLVIDSGQGRNAPAEGIHNFLTRDGMTPAEFRAAGRAEVERYGGTVLEGEVVSAGPGFEVTLADGGVHRARRLLVTTGLTDQLPDVPGLAERWGTTVLHCPYCHGWEVRGKAIGVLGTPGDDMTEHRLRLWQQWSPDVRLLPLAEITAVEADGVRLKDGTLVEREYLVVGTRMEARAGFLDSLGLKAVEHPMGIGTHVPAIDPTGRTEVPGVWVAGNVTDPMAQVISSAAAGMTAGAMINADLLGIAPPAPSSSSR</sequence>
<evidence type="ECO:0000256" key="3">
    <source>
        <dbReference type="ARBA" id="ARBA00048132"/>
    </source>
</evidence>
<comment type="caution">
    <text evidence="5">The sequence shown here is derived from an EMBL/GenBank/DDBJ whole genome shotgun (WGS) entry which is preliminary data.</text>
</comment>
<organism evidence="5 6">
    <name type="scientific">Paractinoplanes lichenicola</name>
    <dbReference type="NCBI Taxonomy" id="2802976"/>
    <lineage>
        <taxon>Bacteria</taxon>
        <taxon>Bacillati</taxon>
        <taxon>Actinomycetota</taxon>
        <taxon>Actinomycetes</taxon>
        <taxon>Micromonosporales</taxon>
        <taxon>Micromonosporaceae</taxon>
        <taxon>Paractinoplanes</taxon>
    </lineage>
</organism>
<dbReference type="PRINTS" id="PR00368">
    <property type="entry name" value="FADPNR"/>
</dbReference>
<dbReference type="SUPFAM" id="SSF51905">
    <property type="entry name" value="FAD/NAD(P)-binding domain"/>
    <property type="match status" value="1"/>
</dbReference>
<protein>
    <submittedName>
        <fullName evidence="5">NAD(P)/FAD-dependent oxidoreductase</fullName>
    </submittedName>
</protein>
<gene>
    <name evidence="5" type="ORF">JKJ07_18705</name>
</gene>
<keyword evidence="1" id="KW-0285">Flavoprotein</keyword>
<dbReference type="Proteomes" id="UP000598996">
    <property type="component" value="Unassembled WGS sequence"/>
</dbReference>
<evidence type="ECO:0000256" key="2">
    <source>
        <dbReference type="ARBA" id="ARBA00023002"/>
    </source>
</evidence>
<name>A0ABS1VNM2_9ACTN</name>
<evidence type="ECO:0000313" key="5">
    <source>
        <dbReference type="EMBL" id="MBL7256330.1"/>
    </source>
</evidence>
<keyword evidence="2" id="KW-0560">Oxidoreductase</keyword>
<evidence type="ECO:0000256" key="1">
    <source>
        <dbReference type="ARBA" id="ARBA00022630"/>
    </source>
</evidence>
<dbReference type="InterPro" id="IPR036188">
    <property type="entry name" value="FAD/NAD-bd_sf"/>
</dbReference>
<dbReference type="Pfam" id="PF07992">
    <property type="entry name" value="Pyr_redox_2"/>
    <property type="match status" value="1"/>
</dbReference>
<keyword evidence="6" id="KW-1185">Reference proteome</keyword>
<dbReference type="EMBL" id="JAENHO010000005">
    <property type="protein sequence ID" value="MBL7256330.1"/>
    <property type="molecule type" value="Genomic_DNA"/>
</dbReference>
<dbReference type="RefSeq" id="WP_202992871.1">
    <property type="nucleotide sequence ID" value="NZ_JAENHO010000005.1"/>
</dbReference>
<reference evidence="5 6" key="1">
    <citation type="submission" date="2021-01" db="EMBL/GenBank/DDBJ databases">
        <title>Actinoplanes sp. nov. LDG1-01 isolated from lichen.</title>
        <authorList>
            <person name="Saeng-In P."/>
            <person name="Phongsopitanun W."/>
            <person name="Kanchanasin P."/>
            <person name="Yuki M."/>
            <person name="Kudo T."/>
            <person name="Ohkuma M."/>
            <person name="Tanasupawat S."/>
        </authorList>
    </citation>
    <scope>NUCLEOTIDE SEQUENCE [LARGE SCALE GENOMIC DNA]</scope>
    <source>
        <strain evidence="5 6">LDG1-01</strain>
    </source>
</reference>
<dbReference type="PANTHER" id="PTHR48105">
    <property type="entry name" value="THIOREDOXIN REDUCTASE 1-RELATED-RELATED"/>
    <property type="match status" value="1"/>
</dbReference>
<dbReference type="InterPro" id="IPR023753">
    <property type="entry name" value="FAD/NAD-binding_dom"/>
</dbReference>